<name>A0ABQ9HYX0_9NEOP</name>
<proteinExistence type="predicted"/>
<evidence type="ECO:0000313" key="2">
    <source>
        <dbReference type="Proteomes" id="UP001159363"/>
    </source>
</evidence>
<keyword evidence="2" id="KW-1185">Reference proteome</keyword>
<dbReference type="EMBL" id="JARBHB010000003">
    <property type="protein sequence ID" value="KAJ8889578.1"/>
    <property type="molecule type" value="Genomic_DNA"/>
</dbReference>
<accession>A0ABQ9HYX0</accession>
<comment type="caution">
    <text evidence="1">The sequence shown here is derived from an EMBL/GenBank/DDBJ whole genome shotgun (WGS) entry which is preliminary data.</text>
</comment>
<organism evidence="1 2">
    <name type="scientific">Dryococelus australis</name>
    <dbReference type="NCBI Taxonomy" id="614101"/>
    <lineage>
        <taxon>Eukaryota</taxon>
        <taxon>Metazoa</taxon>
        <taxon>Ecdysozoa</taxon>
        <taxon>Arthropoda</taxon>
        <taxon>Hexapoda</taxon>
        <taxon>Insecta</taxon>
        <taxon>Pterygota</taxon>
        <taxon>Neoptera</taxon>
        <taxon>Polyneoptera</taxon>
        <taxon>Phasmatodea</taxon>
        <taxon>Verophasmatodea</taxon>
        <taxon>Anareolatae</taxon>
        <taxon>Phasmatidae</taxon>
        <taxon>Eurycanthinae</taxon>
        <taxon>Dryococelus</taxon>
    </lineage>
</organism>
<feature type="non-terminal residue" evidence="1">
    <location>
        <position position="269"/>
    </location>
</feature>
<evidence type="ECO:0000313" key="1">
    <source>
        <dbReference type="EMBL" id="KAJ8889578.1"/>
    </source>
</evidence>
<dbReference type="Proteomes" id="UP001159363">
    <property type="component" value="Chromosome 3"/>
</dbReference>
<protein>
    <submittedName>
        <fullName evidence="1">Uncharacterized protein</fullName>
    </submittedName>
</protein>
<sequence length="269" mass="31134">MRDKHKNQNKINETIVRDIRDHINLLLRIDSHYCRKGNDREFIDGVLDISQIYRLYVEKYPTEPSKHVALKHKYESVFNTEFNIAFIPPKERSVLPMHFIRKEFTRRENTTAAEKHGNQCITQKCSLSGDLMHSLIERKTKQALKSCPLFVPSQIAKVAKTTGKPYKVQQVDTTAILNWKSFCSPNCKNIINVSAQKEKVIWNQVKVFEAKKKKKKKNSPLPAHSDPSKITVAKKKGLLQLCSDLHIPKPYHFFYEQLQTASCETVNAE</sequence>
<reference evidence="1 2" key="1">
    <citation type="submission" date="2023-02" db="EMBL/GenBank/DDBJ databases">
        <title>LHISI_Scaffold_Assembly.</title>
        <authorList>
            <person name="Stuart O.P."/>
            <person name="Cleave R."/>
            <person name="Magrath M.J.L."/>
            <person name="Mikheyev A.S."/>
        </authorList>
    </citation>
    <scope>NUCLEOTIDE SEQUENCE [LARGE SCALE GENOMIC DNA]</scope>
    <source>
        <strain evidence="1">Daus_M_001</strain>
        <tissue evidence="1">Leg muscle</tissue>
    </source>
</reference>
<gene>
    <name evidence="1" type="ORF">PR048_009078</name>
</gene>